<dbReference type="SUPFAM" id="SSF52058">
    <property type="entry name" value="L domain-like"/>
    <property type="match status" value="1"/>
</dbReference>
<dbReference type="EMBL" id="KQ484886">
    <property type="protein sequence ID" value="KYP33435.1"/>
    <property type="molecule type" value="Genomic_DNA"/>
</dbReference>
<dbReference type="Gene3D" id="3.80.10.10">
    <property type="entry name" value="Ribonuclease Inhibitor"/>
    <property type="match status" value="1"/>
</dbReference>
<evidence type="ECO:0000256" key="1">
    <source>
        <dbReference type="ARBA" id="ARBA00004479"/>
    </source>
</evidence>
<keyword evidence="5" id="KW-1185">Reference proteome</keyword>
<sequence>MISELIHLIFNFTTNLHTFSLSNNLLEGPIPDGFGKVMNSLELLHLISNKLQGQIPTSIGNILENNKLQGEIPTSIGNVCTLQILHLENNKLEGEIPASLGNICTLNNSQLIREIPQGIGALKSCTCLYILDVRENLLFGPIPSWIGESLQQLQILSLRVNRFFRSVPVHLYYLSQVHLLDLSRNHLSGGIPTSQEFYFNLCVWNHKFLLNSITLSSNDLLGFISLNLSRSHFYGEIPSKIGNLNSLEFLNLSINHISGKIPLTLSNINRLAELDISNSNLNGRIPLGRQLQTFDASSFERNIGLCGQ</sequence>
<keyword evidence="3 4" id="KW-0675">Receptor</keyword>
<comment type="subcellular location">
    <subcellularLocation>
        <location evidence="1">Membrane</location>
        <topology evidence="1">Single-pass type I membrane protein</topology>
    </subcellularLocation>
</comment>
<keyword evidence="4" id="KW-0808">Transferase</keyword>
<protein>
    <submittedName>
        <fullName evidence="4">LRR receptor-like serine/threonine-protein kinase At4g08850 family</fullName>
    </submittedName>
</protein>
<organism evidence="4 5">
    <name type="scientific">Cajanus cajan</name>
    <name type="common">Pigeon pea</name>
    <name type="synonym">Cajanus indicus</name>
    <dbReference type="NCBI Taxonomy" id="3821"/>
    <lineage>
        <taxon>Eukaryota</taxon>
        <taxon>Viridiplantae</taxon>
        <taxon>Streptophyta</taxon>
        <taxon>Embryophyta</taxon>
        <taxon>Tracheophyta</taxon>
        <taxon>Spermatophyta</taxon>
        <taxon>Magnoliopsida</taxon>
        <taxon>eudicotyledons</taxon>
        <taxon>Gunneridae</taxon>
        <taxon>Pentapetalae</taxon>
        <taxon>rosids</taxon>
        <taxon>fabids</taxon>
        <taxon>Fabales</taxon>
        <taxon>Fabaceae</taxon>
        <taxon>Papilionoideae</taxon>
        <taxon>50 kb inversion clade</taxon>
        <taxon>NPAAA clade</taxon>
        <taxon>indigoferoid/millettioid clade</taxon>
        <taxon>Phaseoleae</taxon>
        <taxon>Cajanus</taxon>
    </lineage>
</organism>
<evidence type="ECO:0000313" key="5">
    <source>
        <dbReference type="Proteomes" id="UP000075243"/>
    </source>
</evidence>
<keyword evidence="4" id="KW-0418">Kinase</keyword>
<dbReference type="InterPro" id="IPR001611">
    <property type="entry name" value="Leu-rich_rpt"/>
</dbReference>
<dbReference type="InterPro" id="IPR032675">
    <property type="entry name" value="LRR_dom_sf"/>
</dbReference>
<evidence type="ECO:0000313" key="4">
    <source>
        <dbReference type="EMBL" id="KYP33435.1"/>
    </source>
</evidence>
<name>A0A151QT34_CAJCA</name>
<dbReference type="STRING" id="3821.A0A151QT34"/>
<dbReference type="InterPro" id="IPR051716">
    <property type="entry name" value="Plant_RL_S/T_kinase"/>
</dbReference>
<proteinExistence type="predicted"/>
<dbReference type="PANTHER" id="PTHR48053:SF164">
    <property type="entry name" value="LEUCINE-RICH REPEAT-CONTAINING N-TERMINAL PLANT-TYPE DOMAIN-CONTAINING PROTEIN"/>
    <property type="match status" value="1"/>
</dbReference>
<accession>A0A151QT34</accession>
<dbReference type="Pfam" id="PF00560">
    <property type="entry name" value="LRR_1"/>
    <property type="match status" value="5"/>
</dbReference>
<dbReference type="GO" id="GO:0016301">
    <property type="term" value="F:kinase activity"/>
    <property type="evidence" value="ECO:0007669"/>
    <property type="project" value="UniProtKB-KW"/>
</dbReference>
<dbReference type="PANTHER" id="PTHR48053">
    <property type="entry name" value="LEUCINE RICH REPEAT FAMILY PROTEIN, EXPRESSED"/>
    <property type="match status" value="1"/>
</dbReference>
<dbReference type="GO" id="GO:0016020">
    <property type="term" value="C:membrane"/>
    <property type="evidence" value="ECO:0007669"/>
    <property type="project" value="UniProtKB-SubCell"/>
</dbReference>
<gene>
    <name evidence="4" type="ORF">KK1_045704</name>
</gene>
<evidence type="ECO:0000256" key="2">
    <source>
        <dbReference type="ARBA" id="ARBA00022729"/>
    </source>
</evidence>
<evidence type="ECO:0000256" key="3">
    <source>
        <dbReference type="ARBA" id="ARBA00023170"/>
    </source>
</evidence>
<dbReference type="Proteomes" id="UP000075243">
    <property type="component" value="Unassembled WGS sequence"/>
</dbReference>
<keyword evidence="2" id="KW-0732">Signal</keyword>
<dbReference type="AlphaFoldDB" id="A0A151QT34"/>
<reference evidence="4" key="1">
    <citation type="journal article" date="2012" name="Nat. Biotechnol.">
        <title>Draft genome sequence of pigeonpea (Cajanus cajan), an orphan legume crop of resource-poor farmers.</title>
        <authorList>
            <person name="Varshney R.K."/>
            <person name="Chen W."/>
            <person name="Li Y."/>
            <person name="Bharti A.K."/>
            <person name="Saxena R.K."/>
            <person name="Schlueter J.A."/>
            <person name="Donoghue M.T."/>
            <person name="Azam S."/>
            <person name="Fan G."/>
            <person name="Whaley A.M."/>
            <person name="Farmer A.D."/>
            <person name="Sheridan J."/>
            <person name="Iwata A."/>
            <person name="Tuteja R."/>
            <person name="Penmetsa R.V."/>
            <person name="Wu W."/>
            <person name="Upadhyaya H.D."/>
            <person name="Yang S.P."/>
            <person name="Shah T."/>
            <person name="Saxena K.B."/>
            <person name="Michael T."/>
            <person name="McCombie W.R."/>
            <person name="Yang B."/>
            <person name="Zhang G."/>
            <person name="Yang H."/>
            <person name="Wang J."/>
            <person name="Spillane C."/>
            <person name="Cook D.R."/>
            <person name="May G.D."/>
            <person name="Xu X."/>
            <person name="Jackson S.A."/>
        </authorList>
    </citation>
    <scope>NUCLEOTIDE SEQUENCE [LARGE SCALE GENOMIC DNA]</scope>
</reference>